<protein>
    <recommendedName>
        <fullName evidence="11">t-SNARE coiled-coil homology domain-containing protein</fullName>
    </recommendedName>
</protein>
<keyword evidence="13" id="KW-1185">Reference proteome</keyword>
<evidence type="ECO:0000256" key="5">
    <source>
        <dbReference type="ARBA" id="ARBA00022989"/>
    </source>
</evidence>
<comment type="subcellular location">
    <subcellularLocation>
        <location evidence="8">Endomembrane system</location>
        <topology evidence="8">Single-pass type IV membrane protein</topology>
    </subcellularLocation>
    <subcellularLocation>
        <location evidence="1">Golgi apparatus membrane</location>
    </subcellularLocation>
</comment>
<dbReference type="InterPro" id="IPR000727">
    <property type="entry name" value="T_SNARE_dom"/>
</dbReference>
<gene>
    <name evidence="12" type="ORF">P154DRAFT_520390</name>
</gene>
<accession>A0A6A5WNC8</accession>
<evidence type="ECO:0000256" key="2">
    <source>
        <dbReference type="ARBA" id="ARBA00022448"/>
    </source>
</evidence>
<keyword evidence="6" id="KW-0333">Golgi apparatus</keyword>
<evidence type="ECO:0000256" key="6">
    <source>
        <dbReference type="ARBA" id="ARBA00023034"/>
    </source>
</evidence>
<evidence type="ECO:0000256" key="4">
    <source>
        <dbReference type="ARBA" id="ARBA00022927"/>
    </source>
</evidence>
<reference evidence="12" key="1">
    <citation type="journal article" date="2020" name="Stud. Mycol.">
        <title>101 Dothideomycetes genomes: a test case for predicting lifestyles and emergence of pathogens.</title>
        <authorList>
            <person name="Haridas S."/>
            <person name="Albert R."/>
            <person name="Binder M."/>
            <person name="Bloem J."/>
            <person name="Labutti K."/>
            <person name="Salamov A."/>
            <person name="Andreopoulos B."/>
            <person name="Baker S."/>
            <person name="Barry K."/>
            <person name="Bills G."/>
            <person name="Bluhm B."/>
            <person name="Cannon C."/>
            <person name="Castanera R."/>
            <person name="Culley D."/>
            <person name="Daum C."/>
            <person name="Ezra D."/>
            <person name="Gonzalez J."/>
            <person name="Henrissat B."/>
            <person name="Kuo A."/>
            <person name="Liang C."/>
            <person name="Lipzen A."/>
            <person name="Lutzoni F."/>
            <person name="Magnuson J."/>
            <person name="Mondo S."/>
            <person name="Nolan M."/>
            <person name="Ohm R."/>
            <person name="Pangilinan J."/>
            <person name="Park H.-J."/>
            <person name="Ramirez L."/>
            <person name="Alfaro M."/>
            <person name="Sun H."/>
            <person name="Tritt A."/>
            <person name="Yoshinaga Y."/>
            <person name="Zwiers L.-H."/>
            <person name="Turgeon B."/>
            <person name="Goodwin S."/>
            <person name="Spatafora J."/>
            <person name="Crous P."/>
            <person name="Grigoriev I."/>
        </authorList>
    </citation>
    <scope>NUCLEOTIDE SEQUENCE</scope>
    <source>
        <strain evidence="12">CBS 123094</strain>
    </source>
</reference>
<proteinExistence type="predicted"/>
<feature type="domain" description="T-SNARE coiled-coil homology" evidence="11">
    <location>
        <begin position="124"/>
        <end position="186"/>
    </location>
</feature>
<evidence type="ECO:0000256" key="8">
    <source>
        <dbReference type="ARBA" id="ARBA00046280"/>
    </source>
</evidence>
<dbReference type="Gene3D" id="1.20.5.110">
    <property type="match status" value="1"/>
</dbReference>
<feature type="compositionally biased region" description="Low complexity" evidence="9">
    <location>
        <begin position="43"/>
        <end position="66"/>
    </location>
</feature>
<dbReference type="SUPFAM" id="SSF58038">
    <property type="entry name" value="SNARE fusion complex"/>
    <property type="match status" value="1"/>
</dbReference>
<keyword evidence="5 10" id="KW-1133">Transmembrane helix</keyword>
<dbReference type="CDD" id="cd15853">
    <property type="entry name" value="SNARE_Bet1"/>
    <property type="match status" value="1"/>
</dbReference>
<keyword evidence="3 10" id="KW-0812">Transmembrane</keyword>
<evidence type="ECO:0000256" key="7">
    <source>
        <dbReference type="ARBA" id="ARBA00023136"/>
    </source>
</evidence>
<dbReference type="InterPro" id="IPR039899">
    <property type="entry name" value="BET1_SNARE"/>
</dbReference>
<dbReference type="GO" id="GO:0015031">
    <property type="term" value="P:protein transport"/>
    <property type="evidence" value="ECO:0007669"/>
    <property type="project" value="UniProtKB-KW"/>
</dbReference>
<feature type="compositionally biased region" description="Basic and acidic residues" evidence="9">
    <location>
        <begin position="1"/>
        <end position="10"/>
    </location>
</feature>
<sequence length="214" mass="22489">MSNRFGRDTSRQSLFSTYDRSASPSKTKPRPAPGYGYSPSATPYSNASDAAAPAFGAYPGASASPYGNGNANGGMNGSGSGSLGVGGGYGGGAPGGGSGLGDSSNPYRSATPNSRGQYSDAVLDAMESQNDEQVSVLSSKVSQLKSLTSLIGEEIRDSTAYAEKMNDTFDSTRLRLKGTMNRMLVMAQKTGVGWKVWLGFFAVVIFLFWYVWLF</sequence>
<evidence type="ECO:0000256" key="9">
    <source>
        <dbReference type="SAM" id="MobiDB-lite"/>
    </source>
</evidence>
<organism evidence="12 13">
    <name type="scientific">Amniculicola lignicola CBS 123094</name>
    <dbReference type="NCBI Taxonomy" id="1392246"/>
    <lineage>
        <taxon>Eukaryota</taxon>
        <taxon>Fungi</taxon>
        <taxon>Dikarya</taxon>
        <taxon>Ascomycota</taxon>
        <taxon>Pezizomycotina</taxon>
        <taxon>Dothideomycetes</taxon>
        <taxon>Pleosporomycetidae</taxon>
        <taxon>Pleosporales</taxon>
        <taxon>Amniculicolaceae</taxon>
        <taxon>Amniculicola</taxon>
    </lineage>
</organism>
<dbReference type="PROSITE" id="PS50192">
    <property type="entry name" value="T_SNARE"/>
    <property type="match status" value="1"/>
</dbReference>
<evidence type="ECO:0000313" key="13">
    <source>
        <dbReference type="Proteomes" id="UP000799779"/>
    </source>
</evidence>
<dbReference type="AlphaFoldDB" id="A0A6A5WNC8"/>
<evidence type="ECO:0000259" key="11">
    <source>
        <dbReference type="PROSITE" id="PS50192"/>
    </source>
</evidence>
<evidence type="ECO:0000256" key="10">
    <source>
        <dbReference type="SAM" id="Phobius"/>
    </source>
</evidence>
<dbReference type="EMBL" id="ML977574">
    <property type="protein sequence ID" value="KAF2003037.1"/>
    <property type="molecule type" value="Genomic_DNA"/>
</dbReference>
<dbReference type="Proteomes" id="UP000799779">
    <property type="component" value="Unassembled WGS sequence"/>
</dbReference>
<dbReference type="FunFam" id="1.20.5.110:FF:000057">
    <property type="entry name" value="SNARE complex subunit (Bet1), putative"/>
    <property type="match status" value="1"/>
</dbReference>
<feature type="region of interest" description="Disordered" evidence="9">
    <location>
        <begin position="1"/>
        <end position="66"/>
    </location>
</feature>
<evidence type="ECO:0000256" key="3">
    <source>
        <dbReference type="ARBA" id="ARBA00022692"/>
    </source>
</evidence>
<feature type="compositionally biased region" description="Polar residues" evidence="9">
    <location>
        <begin position="106"/>
        <end position="116"/>
    </location>
</feature>
<dbReference type="GO" id="GO:0000139">
    <property type="term" value="C:Golgi membrane"/>
    <property type="evidence" value="ECO:0007669"/>
    <property type="project" value="UniProtKB-SubCell"/>
</dbReference>
<feature type="region of interest" description="Disordered" evidence="9">
    <location>
        <begin position="95"/>
        <end position="116"/>
    </location>
</feature>
<feature type="compositionally biased region" description="Polar residues" evidence="9">
    <location>
        <begin position="11"/>
        <end position="26"/>
    </location>
</feature>
<keyword evidence="7 10" id="KW-0472">Membrane</keyword>
<dbReference type="PANTHER" id="PTHR12791">
    <property type="entry name" value="GOLGI SNARE BET1-RELATED"/>
    <property type="match status" value="1"/>
</dbReference>
<dbReference type="OrthoDB" id="261831at2759"/>
<name>A0A6A5WNC8_9PLEO</name>
<evidence type="ECO:0000256" key="1">
    <source>
        <dbReference type="ARBA" id="ARBA00004394"/>
    </source>
</evidence>
<keyword evidence="2" id="KW-0813">Transport</keyword>
<evidence type="ECO:0000313" key="12">
    <source>
        <dbReference type="EMBL" id="KAF2003037.1"/>
    </source>
</evidence>
<keyword evidence="4" id="KW-0653">Protein transport</keyword>
<feature type="transmembrane region" description="Helical" evidence="10">
    <location>
        <begin position="192"/>
        <end position="212"/>
    </location>
</feature>